<name>A0ABX1XCD3_9BACL</name>
<gene>
    <name evidence="1" type="ORF">GC096_18940</name>
</gene>
<organism evidence="1 2">
    <name type="scientific">Paenibacillus plantarum</name>
    <dbReference type="NCBI Taxonomy" id="2654975"/>
    <lineage>
        <taxon>Bacteria</taxon>
        <taxon>Bacillati</taxon>
        <taxon>Bacillota</taxon>
        <taxon>Bacilli</taxon>
        <taxon>Bacillales</taxon>
        <taxon>Paenibacillaceae</taxon>
        <taxon>Paenibacillus</taxon>
    </lineage>
</organism>
<sequence length="1261" mass="142701">MTTLTFNGNPLTILLEDVLGHPYFEWPTTLVSYPLILTSGVDPSTLRLTDMDTGHNVMFQLSPPDLSRGGAEVMLRFMTDLPSAGRRAYQLSVAEEREAAQRDQGDEIRHARVQCTLENDLWIIDNGRIQLAIPCDALSQSTSLSERMLVYQIGRGGVWQGVSYLYNNGSKASMRCAIVENGPLQVVAQITCLVDEAAYVITLKMISGMDFVEVDEQMDGFSDEDDVHLCTEWIHFHPTHRYAPNRPFNRNDRLEGFQRYPFEEIDRQVTDTHIELRVHASGDSKLPFCLLPYEPWQGFERLNMATFWDSRAMDSVGIYIRNPERWNDGQYSIWSSGKRLAVQYHYNENRLSWKHPIRNGSRSTAVCCYDHQRDIAEVERLDRIWREAADRGQACPRGPSSYTLWLQQWYSLLSLDKIKDWVLTYPSDGAYPESMFETGTIATVAELESMLRNSELVNGLALYGPRQDQGFSPVPTRAIYDEWIDAYHRLREQMTGDERRRITGMYLLMAYLHASEDYMPLQTMLSGHPNFLSDVRGVPALMAVFFPEHPCAREWVEQFDRSLEWNMRVHTRSDQEQIDSRGGRWTENVACYVWAFLKPVMKTAHMLKYFYTGDNHLLTEEMPKLARWILNSLASPSIDLQAGVEQQARLLLPQGAHARRRVPPWSFRQLGHELIQYDPMTAEAILWATSPDDSDFEASPASAWKFMQKRYSPNRGTKPRLTSCKYTGYGIVLRAGVGTPEEAFVMLQQLDKGYNYRWGISGQGGCGVLYYYAGGKAFSHNGHEDVGDDRLADTDLCTNFGIFKKGAYRSIGPNSLHRPLVDLGAASFAEIVSAKEDAYAWPEYASRSVMMVGTDYIVVYDAVFNSSVYRRFSWFVHKEETFPHIHPVYGNVTKRTELATGMTRGMWLDGTGDFMTVITPYESVNPQTTGYGCSIMMPNGNDMIFRRQKPFRWEEAESAFEGRAGWIRRRAEGVTLAILAGSYICCGPFSISVDGEAEGAVQATFDLAGRFIGRCQTNGPITLTIRIHADSLATIDLAGGEIGMYINGTAVPVQIDERDGLQIIVSIEAKGSYVLEWSEAPVPMVPEVRKAVQVAGGAVIHWKRSSVAVCYRVETSSDHGERWTVAGLTNDLKYRLHADGHRKQHVRITALTGLSESEPSADYPVYYSDLPPSVPQGLRVRRDSGNAVELAWGQMLGVEGYKLYVRFKDEDDFRLLWEGEDTFYRHQLDGESCHSPTYAVSCWNGLGESLLVYDARQAQGG</sequence>
<evidence type="ECO:0000313" key="1">
    <source>
        <dbReference type="EMBL" id="NOU66117.1"/>
    </source>
</evidence>
<reference evidence="1 2" key="1">
    <citation type="submission" date="2019-10" db="EMBL/GenBank/DDBJ databases">
        <title>Description of Paenibacillus humi sp. nov.</title>
        <authorList>
            <person name="Carlier A."/>
            <person name="Qi S."/>
        </authorList>
    </citation>
    <scope>NUCLEOTIDE SEQUENCE [LARGE SCALE GENOMIC DNA]</scope>
    <source>
        <strain evidence="1 2">LMG 31461</strain>
    </source>
</reference>
<comment type="caution">
    <text evidence="1">The sequence shown here is derived from an EMBL/GenBank/DDBJ whole genome shotgun (WGS) entry which is preliminary data.</text>
</comment>
<accession>A0ABX1XCD3</accession>
<dbReference type="EMBL" id="WHNY01000060">
    <property type="protein sequence ID" value="NOU66117.1"/>
    <property type="molecule type" value="Genomic_DNA"/>
</dbReference>
<protein>
    <submittedName>
        <fullName evidence="1">Uncharacterized protein</fullName>
    </submittedName>
</protein>
<dbReference type="RefSeq" id="WP_171632379.1">
    <property type="nucleotide sequence ID" value="NZ_WHNY01000060.1"/>
</dbReference>
<dbReference type="Proteomes" id="UP000653578">
    <property type="component" value="Unassembled WGS sequence"/>
</dbReference>
<keyword evidence="2" id="KW-1185">Reference proteome</keyword>
<proteinExistence type="predicted"/>
<evidence type="ECO:0000313" key="2">
    <source>
        <dbReference type="Proteomes" id="UP000653578"/>
    </source>
</evidence>